<dbReference type="InterPro" id="IPR049556">
    <property type="entry name" value="PhiB"/>
</dbReference>
<sequence length="211" mass="23672">MFALLLAYIQLVVFKVLYFIRDHDKYLIVKSAAFAHLPHPNMKLESPECGLPGGVLLDHHTYLDGAKGGKFPELRWNTPPAGDVKEFVLICEDPDVPIPFMVFVHGLFFAIPSTCFVAYHDDIEENPNVEGRVTFAGWKYVPNILGSSYVGARPPYGHGYHRYIFTIVALSEPLGLPHPDKASVASVKWAMEGKVIGWGQWVGQFKRHLPQ</sequence>
<dbReference type="EMBL" id="KV907510">
    <property type="protein sequence ID" value="OOF91579.1"/>
    <property type="molecule type" value="Genomic_DNA"/>
</dbReference>
<evidence type="ECO:0000313" key="1">
    <source>
        <dbReference type="EMBL" id="OOF91579.1"/>
    </source>
</evidence>
<gene>
    <name evidence="1" type="ORF">ASPCADRAFT_134125</name>
</gene>
<name>A0A1R3RAR8_ASPC5</name>
<dbReference type="PANTHER" id="PTHR30289:SF13">
    <property type="entry name" value="PEBP-LIKE PROTEIN"/>
    <property type="match status" value="1"/>
</dbReference>
<proteinExistence type="predicted"/>
<protein>
    <recommendedName>
        <fullName evidence="3">PEBP-like protein</fullName>
    </recommendedName>
</protein>
<dbReference type="Gene3D" id="3.90.280.10">
    <property type="entry name" value="PEBP-like"/>
    <property type="match status" value="1"/>
</dbReference>
<dbReference type="AlphaFoldDB" id="A0A1R3RAR8"/>
<keyword evidence="2" id="KW-1185">Reference proteome</keyword>
<evidence type="ECO:0008006" key="3">
    <source>
        <dbReference type="Google" id="ProtNLM"/>
    </source>
</evidence>
<accession>A0A1R3RAR8</accession>
<dbReference type="VEuPathDB" id="FungiDB:ASPCADRAFT_134125"/>
<evidence type="ECO:0000313" key="2">
    <source>
        <dbReference type="Proteomes" id="UP000188318"/>
    </source>
</evidence>
<dbReference type="SUPFAM" id="SSF49777">
    <property type="entry name" value="PEBP-like"/>
    <property type="match status" value="1"/>
</dbReference>
<dbReference type="InterPro" id="IPR036610">
    <property type="entry name" value="PEBP-like_sf"/>
</dbReference>
<organism evidence="1 2">
    <name type="scientific">Aspergillus carbonarius (strain ITEM 5010)</name>
    <dbReference type="NCBI Taxonomy" id="602072"/>
    <lineage>
        <taxon>Eukaryota</taxon>
        <taxon>Fungi</taxon>
        <taxon>Dikarya</taxon>
        <taxon>Ascomycota</taxon>
        <taxon>Pezizomycotina</taxon>
        <taxon>Eurotiomycetes</taxon>
        <taxon>Eurotiomycetidae</taxon>
        <taxon>Eurotiales</taxon>
        <taxon>Aspergillaceae</taxon>
        <taxon>Aspergillus</taxon>
        <taxon>Aspergillus subgen. Circumdati</taxon>
    </lineage>
</organism>
<dbReference type="InterPro" id="IPR008914">
    <property type="entry name" value="PEBP"/>
</dbReference>
<reference evidence="2" key="1">
    <citation type="journal article" date="2017" name="Genome Biol.">
        <title>Comparative genomics reveals high biological diversity and specific adaptations in the industrially and medically important fungal genus Aspergillus.</title>
        <authorList>
            <person name="de Vries R.P."/>
            <person name="Riley R."/>
            <person name="Wiebenga A."/>
            <person name="Aguilar-Osorio G."/>
            <person name="Amillis S."/>
            <person name="Uchima C.A."/>
            <person name="Anderluh G."/>
            <person name="Asadollahi M."/>
            <person name="Askin M."/>
            <person name="Barry K."/>
            <person name="Battaglia E."/>
            <person name="Bayram O."/>
            <person name="Benocci T."/>
            <person name="Braus-Stromeyer S.A."/>
            <person name="Caldana C."/>
            <person name="Canovas D."/>
            <person name="Cerqueira G.C."/>
            <person name="Chen F."/>
            <person name="Chen W."/>
            <person name="Choi C."/>
            <person name="Clum A."/>
            <person name="Dos Santos R.A."/>
            <person name="Damasio A.R."/>
            <person name="Diallinas G."/>
            <person name="Emri T."/>
            <person name="Fekete E."/>
            <person name="Flipphi M."/>
            <person name="Freyberg S."/>
            <person name="Gallo A."/>
            <person name="Gournas C."/>
            <person name="Habgood R."/>
            <person name="Hainaut M."/>
            <person name="Harispe M.L."/>
            <person name="Henrissat B."/>
            <person name="Hilden K.S."/>
            <person name="Hope R."/>
            <person name="Hossain A."/>
            <person name="Karabika E."/>
            <person name="Karaffa L."/>
            <person name="Karanyi Z."/>
            <person name="Krasevec N."/>
            <person name="Kuo A."/>
            <person name="Kusch H."/>
            <person name="LaButti K."/>
            <person name="Lagendijk E.L."/>
            <person name="Lapidus A."/>
            <person name="Levasseur A."/>
            <person name="Lindquist E."/>
            <person name="Lipzen A."/>
            <person name="Logrieco A.F."/>
            <person name="MacCabe A."/>
            <person name="Maekelae M.R."/>
            <person name="Malavazi I."/>
            <person name="Melin P."/>
            <person name="Meyer V."/>
            <person name="Mielnichuk N."/>
            <person name="Miskei M."/>
            <person name="Molnar A.P."/>
            <person name="Mule G."/>
            <person name="Ngan C.Y."/>
            <person name="Orejas M."/>
            <person name="Orosz E."/>
            <person name="Ouedraogo J.P."/>
            <person name="Overkamp K.M."/>
            <person name="Park H.-S."/>
            <person name="Perrone G."/>
            <person name="Piumi F."/>
            <person name="Punt P.J."/>
            <person name="Ram A.F."/>
            <person name="Ramon A."/>
            <person name="Rauscher S."/>
            <person name="Record E."/>
            <person name="Riano-Pachon D.M."/>
            <person name="Robert V."/>
            <person name="Roehrig J."/>
            <person name="Ruller R."/>
            <person name="Salamov A."/>
            <person name="Salih N.S."/>
            <person name="Samson R.A."/>
            <person name="Sandor E."/>
            <person name="Sanguinetti M."/>
            <person name="Schuetze T."/>
            <person name="Sepcic K."/>
            <person name="Shelest E."/>
            <person name="Sherlock G."/>
            <person name="Sophianopoulou V."/>
            <person name="Squina F.M."/>
            <person name="Sun H."/>
            <person name="Susca A."/>
            <person name="Todd R.B."/>
            <person name="Tsang A."/>
            <person name="Unkles S.E."/>
            <person name="van de Wiele N."/>
            <person name="van Rossen-Uffink D."/>
            <person name="Oliveira J.V."/>
            <person name="Vesth T.C."/>
            <person name="Visser J."/>
            <person name="Yu J.-H."/>
            <person name="Zhou M."/>
            <person name="Andersen M.R."/>
            <person name="Archer D.B."/>
            <person name="Baker S.E."/>
            <person name="Benoit I."/>
            <person name="Brakhage A.A."/>
            <person name="Braus G.H."/>
            <person name="Fischer R."/>
            <person name="Frisvad J.C."/>
            <person name="Goldman G.H."/>
            <person name="Houbraken J."/>
            <person name="Oakley B."/>
            <person name="Pocsi I."/>
            <person name="Scazzocchio C."/>
            <person name="Seiboth B."/>
            <person name="vanKuyk P.A."/>
            <person name="Wortman J."/>
            <person name="Dyer P.S."/>
            <person name="Grigoriev I.V."/>
        </authorList>
    </citation>
    <scope>NUCLEOTIDE SEQUENCE [LARGE SCALE GENOMIC DNA]</scope>
    <source>
        <strain evidence="2">ITEM 5010</strain>
    </source>
</reference>
<dbReference type="OMA" id="CEDLDPP"/>
<dbReference type="OrthoDB" id="10251855at2759"/>
<dbReference type="Pfam" id="PF01161">
    <property type="entry name" value="PBP"/>
    <property type="match status" value="1"/>
</dbReference>
<dbReference type="CDD" id="cd00457">
    <property type="entry name" value="PEBP"/>
    <property type="match status" value="1"/>
</dbReference>
<dbReference type="PANTHER" id="PTHR30289">
    <property type="entry name" value="UNCHARACTERIZED PROTEIN YBCL-RELATED"/>
    <property type="match status" value="1"/>
</dbReference>
<dbReference type="STRING" id="602072.A0A1R3RAR8"/>
<dbReference type="Proteomes" id="UP000188318">
    <property type="component" value="Unassembled WGS sequence"/>
</dbReference>